<name>A0ACC1STI9_9APHY</name>
<organism evidence="1 2">
    <name type="scientific">Phlebia brevispora</name>
    <dbReference type="NCBI Taxonomy" id="194682"/>
    <lineage>
        <taxon>Eukaryota</taxon>
        <taxon>Fungi</taxon>
        <taxon>Dikarya</taxon>
        <taxon>Basidiomycota</taxon>
        <taxon>Agaricomycotina</taxon>
        <taxon>Agaricomycetes</taxon>
        <taxon>Polyporales</taxon>
        <taxon>Meruliaceae</taxon>
        <taxon>Phlebia</taxon>
    </lineage>
</organism>
<dbReference type="EMBL" id="JANHOG010001035">
    <property type="protein sequence ID" value="KAJ3546050.1"/>
    <property type="molecule type" value="Genomic_DNA"/>
</dbReference>
<reference evidence="1" key="1">
    <citation type="submission" date="2022-07" db="EMBL/GenBank/DDBJ databases">
        <title>Genome Sequence of Phlebia brevispora.</title>
        <authorList>
            <person name="Buettner E."/>
        </authorList>
    </citation>
    <scope>NUCLEOTIDE SEQUENCE</scope>
    <source>
        <strain evidence="1">MPL23</strain>
    </source>
</reference>
<protein>
    <submittedName>
        <fullName evidence="1">Uncharacterized protein</fullName>
    </submittedName>
</protein>
<comment type="caution">
    <text evidence="1">The sequence shown here is derived from an EMBL/GenBank/DDBJ whole genome shotgun (WGS) entry which is preliminary data.</text>
</comment>
<dbReference type="Proteomes" id="UP001148662">
    <property type="component" value="Unassembled WGS sequence"/>
</dbReference>
<evidence type="ECO:0000313" key="2">
    <source>
        <dbReference type="Proteomes" id="UP001148662"/>
    </source>
</evidence>
<proteinExistence type="predicted"/>
<sequence length="462" mass="50083">MHTIRVPALLLLLNFAAALDTTLAYLHHVSRSLLMHAAGALPSNIRLVRMYMSDHARLFGGGENLTSAWWAVDLESGEKESYEDSDYASAAGHIFMDWNYSKAAHENVVHHRVTELCGGIGWSGGTTCVSGSYIRTACTVLNPYYSQCLPGSNLPSSSSSLPTSSVSSSSIVSQPTGAPSPSTANFWFSFGDSYTQTDFDINGTQPTIGNPLGNPPYPGYTAVGGTNWIDVDTVQYNNSLILTFNYAYGGATINATLVAPYEPTVLSLGDQVNQFLTTAASKPSYAEWTSENALFSFWIGINDIGNSYYEPGDRSAFSDTLLDNYFELVQEIVSALSYPQLRAVGGRNFLFINVPPIDRSPLMLAEAASAQALEKSVIADFNSKLADRVSWFQGNNTGVETWLWDSNAAFTTVLNDPQAYGFVDATSYGNTGDFWGNNYHSSSAAQSIWGQQVGELLGNTVW</sequence>
<keyword evidence="2" id="KW-1185">Reference proteome</keyword>
<evidence type="ECO:0000313" key="1">
    <source>
        <dbReference type="EMBL" id="KAJ3546050.1"/>
    </source>
</evidence>
<gene>
    <name evidence="1" type="ORF">NM688_g5554</name>
</gene>
<accession>A0ACC1STI9</accession>